<dbReference type="EMBL" id="LXQA010035990">
    <property type="protein sequence ID" value="MCH97813.1"/>
    <property type="molecule type" value="Genomic_DNA"/>
</dbReference>
<accession>A0A392P2Z7</accession>
<dbReference type="AlphaFoldDB" id="A0A392P2Z7"/>
<name>A0A392P2Z7_9FABA</name>
<dbReference type="EMBL" id="LXQA010060841">
    <property type="protein sequence ID" value="MCI06132.1"/>
    <property type="molecule type" value="Genomic_DNA"/>
</dbReference>
<gene>
    <name evidence="1" type="ORF">A2U01_0018809</name>
</gene>
<evidence type="ECO:0000313" key="2">
    <source>
        <dbReference type="EMBL" id="MCI06132.1"/>
    </source>
</evidence>
<sequence>MQKQPTTVDYNLPFYDKFAIHLISSSPANSFKHTAHPTAGGKSPAMTLKLTTGRNSRMRIAERVGRWRWDSGEETAEKSMSRMSERWRRERKVIAMDL</sequence>
<comment type="caution">
    <text evidence="2">The sequence shown here is derived from an EMBL/GenBank/DDBJ whole genome shotgun (WGS) entry which is preliminary data.</text>
</comment>
<dbReference type="Proteomes" id="UP000265520">
    <property type="component" value="Unassembled WGS sequence"/>
</dbReference>
<evidence type="ECO:0000313" key="1">
    <source>
        <dbReference type="EMBL" id="MCH97813.1"/>
    </source>
</evidence>
<feature type="non-terminal residue" evidence="2">
    <location>
        <position position="98"/>
    </location>
</feature>
<organism evidence="2 3">
    <name type="scientific">Trifolium medium</name>
    <dbReference type="NCBI Taxonomy" id="97028"/>
    <lineage>
        <taxon>Eukaryota</taxon>
        <taxon>Viridiplantae</taxon>
        <taxon>Streptophyta</taxon>
        <taxon>Embryophyta</taxon>
        <taxon>Tracheophyta</taxon>
        <taxon>Spermatophyta</taxon>
        <taxon>Magnoliopsida</taxon>
        <taxon>eudicotyledons</taxon>
        <taxon>Gunneridae</taxon>
        <taxon>Pentapetalae</taxon>
        <taxon>rosids</taxon>
        <taxon>fabids</taxon>
        <taxon>Fabales</taxon>
        <taxon>Fabaceae</taxon>
        <taxon>Papilionoideae</taxon>
        <taxon>50 kb inversion clade</taxon>
        <taxon>NPAAA clade</taxon>
        <taxon>Hologalegina</taxon>
        <taxon>IRL clade</taxon>
        <taxon>Trifolieae</taxon>
        <taxon>Trifolium</taxon>
    </lineage>
</organism>
<reference evidence="2 3" key="1">
    <citation type="journal article" date="2018" name="Front. Plant Sci.">
        <title>Red Clover (Trifolium pratense) and Zigzag Clover (T. medium) - A Picture of Genomic Similarities and Differences.</title>
        <authorList>
            <person name="Dluhosova J."/>
            <person name="Istvanek J."/>
            <person name="Nedelnik J."/>
            <person name="Repkova J."/>
        </authorList>
    </citation>
    <scope>NUCLEOTIDE SEQUENCE [LARGE SCALE GENOMIC DNA]</scope>
    <source>
        <strain evidence="2">10/8</strain>
        <strain evidence="3">cv. 10/8</strain>
        <tissue evidence="2">Leaf</tissue>
    </source>
</reference>
<keyword evidence="3" id="KW-1185">Reference proteome</keyword>
<evidence type="ECO:0000313" key="3">
    <source>
        <dbReference type="Proteomes" id="UP000265520"/>
    </source>
</evidence>
<proteinExistence type="predicted"/>
<protein>
    <submittedName>
        <fullName evidence="2">Uncharacterized protein</fullName>
    </submittedName>
</protein>